<evidence type="ECO:0000313" key="4">
    <source>
        <dbReference type="EMBL" id="CAD8387844.1"/>
    </source>
</evidence>
<organism evidence="4">
    <name type="scientific">Pyrodinium bahamense</name>
    <dbReference type="NCBI Taxonomy" id="73915"/>
    <lineage>
        <taxon>Eukaryota</taxon>
        <taxon>Sar</taxon>
        <taxon>Alveolata</taxon>
        <taxon>Dinophyceae</taxon>
        <taxon>Gonyaulacales</taxon>
        <taxon>Pyrocystaceae</taxon>
        <taxon>Pyrodinium</taxon>
    </lineage>
</organism>
<dbReference type="SUPFAM" id="SSF48445">
    <property type="entry name" value="14-3-3 protein"/>
    <property type="match status" value="1"/>
</dbReference>
<feature type="domain" description="14-3-3" evidence="3">
    <location>
        <begin position="291"/>
        <end position="419"/>
    </location>
</feature>
<dbReference type="EMBL" id="HBEG01051799">
    <property type="protein sequence ID" value="CAD8387844.1"/>
    <property type="molecule type" value="Transcribed_RNA"/>
</dbReference>
<feature type="region of interest" description="Disordered" evidence="2">
    <location>
        <begin position="521"/>
        <end position="587"/>
    </location>
</feature>
<reference evidence="4" key="1">
    <citation type="submission" date="2021-01" db="EMBL/GenBank/DDBJ databases">
        <authorList>
            <person name="Corre E."/>
            <person name="Pelletier E."/>
            <person name="Niang G."/>
            <person name="Scheremetjew M."/>
            <person name="Finn R."/>
            <person name="Kale V."/>
            <person name="Holt S."/>
            <person name="Cochrane G."/>
            <person name="Meng A."/>
            <person name="Brown T."/>
            <person name="Cohen L."/>
        </authorList>
    </citation>
    <scope>NUCLEOTIDE SEQUENCE</scope>
    <source>
        <strain evidence="4">Pbaha01</strain>
    </source>
</reference>
<feature type="compositionally biased region" description="Low complexity" evidence="2">
    <location>
        <begin position="532"/>
        <end position="548"/>
    </location>
</feature>
<protein>
    <recommendedName>
        <fullName evidence="3">14-3-3 domain-containing protein</fullName>
    </recommendedName>
</protein>
<evidence type="ECO:0000259" key="3">
    <source>
        <dbReference type="Pfam" id="PF00244"/>
    </source>
</evidence>
<proteinExistence type="inferred from homology"/>
<dbReference type="Gene3D" id="1.20.190.20">
    <property type="entry name" value="14-3-3 domain"/>
    <property type="match status" value="1"/>
</dbReference>
<gene>
    <name evidence="4" type="ORF">PBAH0796_LOCUS31532</name>
</gene>
<dbReference type="InterPro" id="IPR023410">
    <property type="entry name" value="14-3-3_domain"/>
</dbReference>
<feature type="compositionally biased region" description="Acidic residues" evidence="2">
    <location>
        <begin position="576"/>
        <end position="586"/>
    </location>
</feature>
<dbReference type="Pfam" id="PF00244">
    <property type="entry name" value="14-3-3"/>
    <property type="match status" value="1"/>
</dbReference>
<sequence length="854" mass="96482">MAVCSKDTEQILPVVKMYKSGKEMRDQLYEFLRGGAVDLEVTVGQEMLVVEYDPIAILSELEQRDEESWRTTKNQVITSFAWMVPFTYHFEAIHDPIKKLLERIQKQPTKEDRQLTKEQILRELKNREELCNRFNKFMQDDEEISSLAEKYLRYMVDTVPERRFHLNHNEAGTQGAAKDGGHSKGGGKTVEQCIGEMLEKVKQESRIMDNWQLLIGWEPVQVKTAREAMHEAQRYKAMGQETEAMRCALRAASLGNELAGRQQWDPQQGLLPRDQDFVIFAGKEMVDEMLEQFENNKMSRSTFEDQFADLCDTMVTTLNNILASKDGPEHVAIYNRQLADYLRYLHVFVPRRRSSEDKIEAHYRTAENNAKRLRRRHLAGISTAVNFAVHCAEVQRDSAKAAAICRQCLTDDSTRKEEEDSGHQNLNQQINPSEVFNWDLLKQNLVAFETRIVILRVSFRLNSWKAHQKVFRKRDQGASGPGSAKGLPGSDAALGGQLTGRKAGLMNRRDKARGCFECMPRAADDTTGGGTPRTAADAGPGAAGSATPKQSEEDPLDDLRTVRRWLNSCPLRPEQNDDADSDGEEEGAARWRAIRWVDHAEPMETDEAEDITGPGSQHHEPLTRVTEKFQGVVKQVRLLNRMTHVSDASCSFLVGCAVRLPHSLLASAARGKSHDHEWTDDLEQELTKWPSESAEGSEQVKEVEVGGPELQSVLNNLNEDGLVKTESDKFNLFAGDVLLPPDDQQSTREYVKELCSEKKAENTKLKFLSCLQVNAAKCLAEGPYTDMHVKFKGFHDTGCIHTSKHFTSFNQMRKELATVRQRSLKAVAGTKPPRRIRGLSARRSPIQAAKRGCK</sequence>
<dbReference type="AlphaFoldDB" id="A0A7S0B9U1"/>
<accession>A0A7S0B9U1</accession>
<comment type="similarity">
    <text evidence="1">Belongs to the 14-3-3 family.</text>
</comment>
<evidence type="ECO:0000256" key="1">
    <source>
        <dbReference type="ARBA" id="ARBA00006141"/>
    </source>
</evidence>
<name>A0A7S0B9U1_9DINO</name>
<feature type="region of interest" description="Disordered" evidence="2">
    <location>
        <begin position="826"/>
        <end position="854"/>
    </location>
</feature>
<dbReference type="InterPro" id="IPR036815">
    <property type="entry name" value="14-3-3_dom_sf"/>
</dbReference>
<feature type="region of interest" description="Disordered" evidence="2">
    <location>
        <begin position="472"/>
        <end position="495"/>
    </location>
</feature>
<evidence type="ECO:0000256" key="2">
    <source>
        <dbReference type="SAM" id="MobiDB-lite"/>
    </source>
</evidence>